<dbReference type="Proteomes" id="UP000078555">
    <property type="component" value="Unassembled WGS sequence"/>
</dbReference>
<proteinExistence type="predicted"/>
<evidence type="ECO:0000313" key="2">
    <source>
        <dbReference type="Proteomes" id="UP000078555"/>
    </source>
</evidence>
<organism evidence="1 2">
    <name type="scientific">Plasmodium ovale wallikeri</name>
    <dbReference type="NCBI Taxonomy" id="864142"/>
    <lineage>
        <taxon>Eukaryota</taxon>
        <taxon>Sar</taxon>
        <taxon>Alveolata</taxon>
        <taxon>Apicomplexa</taxon>
        <taxon>Aconoidasida</taxon>
        <taxon>Haemosporida</taxon>
        <taxon>Plasmodiidae</taxon>
        <taxon>Plasmodium</taxon>
        <taxon>Plasmodium (Plasmodium)</taxon>
    </lineage>
</organism>
<dbReference type="AlphaFoldDB" id="A0A1A8YTS1"/>
<dbReference type="EMBL" id="FLRD01000077">
    <property type="protein sequence ID" value="SBT34911.1"/>
    <property type="molecule type" value="Genomic_DNA"/>
</dbReference>
<protein>
    <submittedName>
        <fullName evidence="1">Nucleic acid binding factor</fullName>
    </submittedName>
</protein>
<gene>
    <name evidence="1" type="ORF">POVWA1_024620</name>
</gene>
<name>A0A1A8YTS1_PLAOA</name>
<keyword evidence="2" id="KW-1185">Reference proteome</keyword>
<evidence type="ECO:0000313" key="1">
    <source>
        <dbReference type="EMBL" id="SBT34911.1"/>
    </source>
</evidence>
<accession>A0A1A8YTS1</accession>
<reference evidence="2" key="1">
    <citation type="submission" date="2016-05" db="EMBL/GenBank/DDBJ databases">
        <authorList>
            <person name="Naeem Raeece"/>
        </authorList>
    </citation>
    <scope>NUCLEOTIDE SEQUENCE [LARGE SCALE GENOMIC DNA]</scope>
</reference>
<sequence>MGYNKFHSSMYNKTSSIRDISKSIDNNNNIHMQNYYSLCPSYNVQNNRINNNKQHMFKNNIPVTFFPSSGYNIDPTYFNQVPYQNCTEYINNEYYWNYANYYNWNNVLLHNENMYSSKKIEYPPYYLCNGQYTTQSKFFTPLCICTFTPLRLCAFAPLRHYAFVHLHFYAFTPLHLYAFTPLRLYAFTPLHHYTITPLYTIRDIILNGED</sequence>